<dbReference type="Gene3D" id="1.25.10.10">
    <property type="entry name" value="Leucine-rich Repeat Variant"/>
    <property type="match status" value="2"/>
</dbReference>
<dbReference type="GeneID" id="107417113"/>
<dbReference type="Pfam" id="PF04078">
    <property type="entry name" value="Rcd1"/>
    <property type="match status" value="2"/>
</dbReference>
<keyword evidence="1" id="KW-1185">Reference proteome</keyword>
<dbReference type="InterPro" id="IPR011989">
    <property type="entry name" value="ARM-like"/>
</dbReference>
<dbReference type="RefSeq" id="XP_060672478.1">
    <property type="nucleotide sequence ID" value="XM_060816495.1"/>
</dbReference>
<protein>
    <submittedName>
        <fullName evidence="2">Uncharacterized protein LOC107417113 isoform X2</fullName>
    </submittedName>
</protein>
<evidence type="ECO:0000313" key="1">
    <source>
        <dbReference type="Proteomes" id="UP001652623"/>
    </source>
</evidence>
<evidence type="ECO:0000313" key="2">
    <source>
        <dbReference type="RefSeq" id="XP_060672478.1"/>
    </source>
</evidence>
<dbReference type="Proteomes" id="UP001652623">
    <property type="component" value="Chromosome 4"/>
</dbReference>
<reference evidence="2" key="1">
    <citation type="submission" date="2025-08" db="UniProtKB">
        <authorList>
            <consortium name="RefSeq"/>
        </authorList>
    </citation>
    <scope>IDENTIFICATION</scope>
    <source>
        <tissue evidence="2">Seedling</tissue>
    </source>
</reference>
<sequence length="282" mass="31973">MANLPEDFVGCRREVGPSTSESLNAFSNAGRPKMVYVEKLILALAHEHTRERALYHLCKIRMTHEDLALLLWHSFGAMYKLLQEIVAVYPLLSTPNLRDSESNRVCYAVALLECVASHEDTRMLFIKANMPLYLYPFLSNMNKEKPHECLRITSLDIISALMKVATTIVEKVLMTDDGLRYCCYYAGRFYAITRALGKMVDEFSGKPSGKLLNHIICCYIRLSENPRARYGLGGCLPRKFTETTFIKNLQDDPTTRLSLQKLFNSLSSGDLYQIQPGGKLSI</sequence>
<dbReference type="PANTHER" id="PTHR12262">
    <property type="entry name" value="CCR4-NOT TRANSCRIPTION COMPLEX SUBUNIT 9"/>
    <property type="match status" value="1"/>
</dbReference>
<gene>
    <name evidence="2" type="primary">LOC107417113</name>
</gene>
<name>A0ABM4A6Y4_ZIZJJ</name>
<organism evidence="1 2">
    <name type="scientific">Ziziphus jujuba</name>
    <name type="common">Chinese jujube</name>
    <name type="synonym">Ziziphus sativa</name>
    <dbReference type="NCBI Taxonomy" id="326968"/>
    <lineage>
        <taxon>Eukaryota</taxon>
        <taxon>Viridiplantae</taxon>
        <taxon>Streptophyta</taxon>
        <taxon>Embryophyta</taxon>
        <taxon>Tracheophyta</taxon>
        <taxon>Spermatophyta</taxon>
        <taxon>Magnoliopsida</taxon>
        <taxon>eudicotyledons</taxon>
        <taxon>Gunneridae</taxon>
        <taxon>Pentapetalae</taxon>
        <taxon>rosids</taxon>
        <taxon>fabids</taxon>
        <taxon>Rosales</taxon>
        <taxon>Rhamnaceae</taxon>
        <taxon>Paliureae</taxon>
        <taxon>Ziziphus</taxon>
    </lineage>
</organism>
<accession>A0ABM4A6Y4</accession>
<proteinExistence type="predicted"/>
<dbReference type="InterPro" id="IPR007216">
    <property type="entry name" value="CNOT9"/>
</dbReference>